<comment type="similarity">
    <text evidence="9">Belongs to the major facilitator superfamily. Phosphate:H(+) symporter (TC 2.A.1.9) family.</text>
</comment>
<dbReference type="InterPro" id="IPR000109">
    <property type="entry name" value="POT_fam"/>
</dbReference>
<dbReference type="GO" id="GO:0004674">
    <property type="term" value="F:protein serine/threonine kinase activity"/>
    <property type="evidence" value="ECO:0007669"/>
    <property type="project" value="UniProtKB-KW"/>
</dbReference>
<keyword evidence="5" id="KW-0732">Signal</keyword>
<evidence type="ECO:0000256" key="4">
    <source>
        <dbReference type="ARBA" id="ARBA00022692"/>
    </source>
</evidence>
<accession>A0A2G2WHN8</accession>
<evidence type="ECO:0000256" key="10">
    <source>
        <dbReference type="SAM" id="Phobius"/>
    </source>
</evidence>
<dbReference type="AlphaFoldDB" id="A0A2G2WHN8"/>
<dbReference type="Gene3D" id="3.30.200.20">
    <property type="entry name" value="Phosphorylase Kinase, domain 1"/>
    <property type="match status" value="1"/>
</dbReference>
<evidence type="ECO:0000256" key="8">
    <source>
        <dbReference type="ARBA" id="ARBA00023180"/>
    </source>
</evidence>
<dbReference type="InterPro" id="IPR011009">
    <property type="entry name" value="Kinase-like_dom_sf"/>
</dbReference>
<keyword evidence="4 10" id="KW-0812">Transmembrane</keyword>
<sequence length="200" mass="21623">MIEVFHVPIALDASSLFQELLNYVLICLLLDCWFYSFALEKRSYGTNTSDIKRITGRFRSKLGHGGFDNIYKGSLANGSQVAVNVLNELKVSGEDFINEVESSPLKGLKCFGLLGGFLADAKLGSYLVVAVFASIATVGVTLLTLATSIRSIKPHKCDPRKGGQCIEAIGQQLALLYTSLYILALDGGGIKSNIFEFGSD</sequence>
<feature type="transmembrane region" description="Helical" evidence="10">
    <location>
        <begin position="20"/>
        <end position="38"/>
    </location>
</feature>
<keyword evidence="3" id="KW-0418">Kinase</keyword>
<dbReference type="Gene3D" id="1.20.1250.20">
    <property type="entry name" value="MFS general substrate transporter like domains"/>
    <property type="match status" value="1"/>
</dbReference>
<evidence type="ECO:0000256" key="5">
    <source>
        <dbReference type="ARBA" id="ARBA00022729"/>
    </source>
</evidence>
<organism evidence="11 12">
    <name type="scientific">Capsicum baccatum</name>
    <name type="common">Peruvian pepper</name>
    <dbReference type="NCBI Taxonomy" id="33114"/>
    <lineage>
        <taxon>Eukaryota</taxon>
        <taxon>Viridiplantae</taxon>
        <taxon>Streptophyta</taxon>
        <taxon>Embryophyta</taxon>
        <taxon>Tracheophyta</taxon>
        <taxon>Spermatophyta</taxon>
        <taxon>Magnoliopsida</taxon>
        <taxon>eudicotyledons</taxon>
        <taxon>Gunneridae</taxon>
        <taxon>Pentapetalae</taxon>
        <taxon>asterids</taxon>
        <taxon>lamiids</taxon>
        <taxon>Solanales</taxon>
        <taxon>Solanaceae</taxon>
        <taxon>Solanoideae</taxon>
        <taxon>Capsiceae</taxon>
        <taxon>Capsicum</taxon>
    </lineage>
</organism>
<comment type="caution">
    <text evidence="11">The sequence shown here is derived from an EMBL/GenBank/DDBJ whole genome shotgun (WGS) entry which is preliminary data.</text>
</comment>
<evidence type="ECO:0000313" key="12">
    <source>
        <dbReference type="Proteomes" id="UP000224567"/>
    </source>
</evidence>
<dbReference type="Pfam" id="PF00854">
    <property type="entry name" value="PTR2"/>
    <property type="match status" value="1"/>
</dbReference>
<dbReference type="STRING" id="33114.A0A2G2WHN8"/>
<dbReference type="EMBL" id="MLFT02000006">
    <property type="protein sequence ID" value="PHT44767.1"/>
    <property type="molecule type" value="Genomic_DNA"/>
</dbReference>
<evidence type="ECO:0000256" key="2">
    <source>
        <dbReference type="ARBA" id="ARBA00004479"/>
    </source>
</evidence>
<proteinExistence type="inferred from homology"/>
<evidence type="ECO:0000313" key="11">
    <source>
        <dbReference type="EMBL" id="PHT44767.1"/>
    </source>
</evidence>
<keyword evidence="8" id="KW-0325">Glycoprotein</keyword>
<evidence type="ECO:0000256" key="1">
    <source>
        <dbReference type="ARBA" id="ARBA00004141"/>
    </source>
</evidence>
<evidence type="ECO:0000256" key="6">
    <source>
        <dbReference type="ARBA" id="ARBA00022989"/>
    </source>
</evidence>
<reference evidence="11 12" key="1">
    <citation type="journal article" date="2017" name="Genome Biol.">
        <title>New reference genome sequences of hot pepper reveal the massive evolution of plant disease-resistance genes by retroduplication.</title>
        <authorList>
            <person name="Kim S."/>
            <person name="Park J."/>
            <person name="Yeom S.I."/>
            <person name="Kim Y.M."/>
            <person name="Seo E."/>
            <person name="Kim K.T."/>
            <person name="Kim M.S."/>
            <person name="Lee J.M."/>
            <person name="Cheong K."/>
            <person name="Shin H.S."/>
            <person name="Kim S.B."/>
            <person name="Han K."/>
            <person name="Lee J."/>
            <person name="Park M."/>
            <person name="Lee H.A."/>
            <person name="Lee H.Y."/>
            <person name="Lee Y."/>
            <person name="Oh S."/>
            <person name="Lee J.H."/>
            <person name="Choi E."/>
            <person name="Choi E."/>
            <person name="Lee S.E."/>
            <person name="Jeon J."/>
            <person name="Kim H."/>
            <person name="Choi G."/>
            <person name="Song H."/>
            <person name="Lee J."/>
            <person name="Lee S.C."/>
            <person name="Kwon J.K."/>
            <person name="Lee H.Y."/>
            <person name="Koo N."/>
            <person name="Hong Y."/>
            <person name="Kim R.W."/>
            <person name="Kang W.H."/>
            <person name="Huh J.H."/>
            <person name="Kang B.C."/>
            <person name="Yang T.J."/>
            <person name="Lee Y.H."/>
            <person name="Bennetzen J.L."/>
            <person name="Choi D."/>
        </authorList>
    </citation>
    <scope>NUCLEOTIDE SEQUENCE [LARGE SCALE GENOMIC DNA]</scope>
    <source>
        <strain evidence="12">cv. PBC81</strain>
    </source>
</reference>
<feature type="transmembrane region" description="Helical" evidence="10">
    <location>
        <begin position="123"/>
        <end position="146"/>
    </location>
</feature>
<protein>
    <submittedName>
        <fullName evidence="11">Uncharacterized protein</fullName>
    </submittedName>
</protein>
<keyword evidence="3" id="KW-0808">Transferase</keyword>
<dbReference type="PANTHER" id="PTHR27009">
    <property type="entry name" value="RUST RESISTANCE KINASE LR10-RELATED"/>
    <property type="match status" value="1"/>
</dbReference>
<dbReference type="GO" id="GO:0016020">
    <property type="term" value="C:membrane"/>
    <property type="evidence" value="ECO:0007669"/>
    <property type="project" value="UniProtKB-SubCell"/>
</dbReference>
<dbReference type="InterPro" id="IPR045874">
    <property type="entry name" value="LRK10/LRL21-25-like"/>
</dbReference>
<reference evidence="12" key="2">
    <citation type="journal article" date="2017" name="J. Anim. Genet.">
        <title>Multiple reference genome sequences of hot pepper reveal the massive evolution of plant disease resistance genes by retroduplication.</title>
        <authorList>
            <person name="Kim S."/>
            <person name="Park J."/>
            <person name="Yeom S.-I."/>
            <person name="Kim Y.-M."/>
            <person name="Seo E."/>
            <person name="Kim K.-T."/>
            <person name="Kim M.-S."/>
            <person name="Lee J.M."/>
            <person name="Cheong K."/>
            <person name="Shin H.-S."/>
            <person name="Kim S.-B."/>
            <person name="Han K."/>
            <person name="Lee J."/>
            <person name="Park M."/>
            <person name="Lee H.-A."/>
            <person name="Lee H.-Y."/>
            <person name="Lee Y."/>
            <person name="Oh S."/>
            <person name="Lee J.H."/>
            <person name="Choi E."/>
            <person name="Choi E."/>
            <person name="Lee S.E."/>
            <person name="Jeon J."/>
            <person name="Kim H."/>
            <person name="Choi G."/>
            <person name="Song H."/>
            <person name="Lee J."/>
            <person name="Lee S.-C."/>
            <person name="Kwon J.-K."/>
            <person name="Lee H.-Y."/>
            <person name="Koo N."/>
            <person name="Hong Y."/>
            <person name="Kim R.W."/>
            <person name="Kang W.-H."/>
            <person name="Huh J.H."/>
            <person name="Kang B.-C."/>
            <person name="Yang T.-J."/>
            <person name="Lee Y.-H."/>
            <person name="Bennetzen J.L."/>
            <person name="Choi D."/>
        </authorList>
    </citation>
    <scope>NUCLEOTIDE SEQUENCE [LARGE SCALE GENOMIC DNA]</scope>
    <source>
        <strain evidence="12">cv. PBC81</strain>
    </source>
</reference>
<gene>
    <name evidence="11" type="ORF">CQW23_13925</name>
</gene>
<evidence type="ECO:0000256" key="7">
    <source>
        <dbReference type="ARBA" id="ARBA00023136"/>
    </source>
</evidence>
<keyword evidence="3" id="KW-0723">Serine/threonine-protein kinase</keyword>
<dbReference type="OrthoDB" id="544400at2759"/>
<keyword evidence="6 10" id="KW-1133">Transmembrane helix</keyword>
<evidence type="ECO:0000256" key="9">
    <source>
        <dbReference type="ARBA" id="ARBA00044504"/>
    </source>
</evidence>
<dbReference type="Proteomes" id="UP000224567">
    <property type="component" value="Unassembled WGS sequence"/>
</dbReference>
<evidence type="ECO:0000256" key="3">
    <source>
        <dbReference type="ARBA" id="ARBA00022527"/>
    </source>
</evidence>
<dbReference type="SUPFAM" id="SSF56112">
    <property type="entry name" value="Protein kinase-like (PK-like)"/>
    <property type="match status" value="1"/>
</dbReference>
<keyword evidence="12" id="KW-1185">Reference proteome</keyword>
<dbReference type="GO" id="GO:0022857">
    <property type="term" value="F:transmembrane transporter activity"/>
    <property type="evidence" value="ECO:0007669"/>
    <property type="project" value="InterPro"/>
</dbReference>
<keyword evidence="7 10" id="KW-0472">Membrane</keyword>
<dbReference type="InterPro" id="IPR036259">
    <property type="entry name" value="MFS_trans_sf"/>
</dbReference>
<name>A0A2G2WHN8_CAPBA</name>
<comment type="subcellular location">
    <subcellularLocation>
        <location evidence="1">Membrane</location>
        <topology evidence="1">Multi-pass membrane protein</topology>
    </subcellularLocation>
    <subcellularLocation>
        <location evidence="2">Membrane</location>
        <topology evidence="2">Single-pass type I membrane protein</topology>
    </subcellularLocation>
</comment>